<evidence type="ECO:0000313" key="6">
    <source>
        <dbReference type="Proteomes" id="UP000014760"/>
    </source>
</evidence>
<feature type="binding site" evidence="2">
    <location>
        <position position="218"/>
    </location>
    <ligand>
        <name>substrate</name>
    </ligand>
</feature>
<comment type="similarity">
    <text evidence="1">Belongs to the PNP/UDP phosphorylase family.</text>
</comment>
<name>R7UD79_CAPTE</name>
<dbReference type="EMBL" id="AMQN01009150">
    <property type="status" value="NOT_ANNOTATED_CDS"/>
    <property type="molecule type" value="Genomic_DNA"/>
</dbReference>
<dbReference type="Gene3D" id="3.40.50.1580">
    <property type="entry name" value="Nucleoside phosphorylase domain"/>
    <property type="match status" value="1"/>
</dbReference>
<dbReference type="EnsemblMetazoa" id="CapteT171957">
    <property type="protein sequence ID" value="CapteP171957"/>
    <property type="gene ID" value="CapteG171957"/>
</dbReference>
<dbReference type="GO" id="GO:0009166">
    <property type="term" value="P:nucleotide catabolic process"/>
    <property type="evidence" value="ECO:0007669"/>
    <property type="project" value="InterPro"/>
</dbReference>
<dbReference type="PANTHER" id="PTHR43691:SF11">
    <property type="entry name" value="FI09636P-RELATED"/>
    <property type="match status" value="1"/>
</dbReference>
<proteinExistence type="inferred from homology"/>
<sequence length="311" mass="34447">MSTEANNNEKSKKEGHGAVILHNPNVKEADADVLYHFALNTESHNFKDMFGDVKFVCVGGSPRRMGHFANFIMKELHYQLPAGQALTNIAKATDRYALYKIGPVLAASHGMGIPSVSIMLHEIIKLLFHAGAKDVLFFRIGTCGGLGLEAGTVVVTEQPVDGLLRPQMDMQILGKVVTREAKLDPDLCEELVSCASIHDTFNTIKGKTMCTMDFYEGQARLDGAICEYTEEEKAEFLQKCYNNGIRNIEMESLCFAAMCHQANIKGAVACVTLLDRLKEDQIDVSEKTLKSWDERPAHLVARLIKNRLNIA</sequence>
<reference evidence="4 6" key="2">
    <citation type="journal article" date="2013" name="Nature">
        <title>Insights into bilaterian evolution from three spiralian genomes.</title>
        <authorList>
            <person name="Simakov O."/>
            <person name="Marletaz F."/>
            <person name="Cho S.J."/>
            <person name="Edsinger-Gonzales E."/>
            <person name="Havlak P."/>
            <person name="Hellsten U."/>
            <person name="Kuo D.H."/>
            <person name="Larsson T."/>
            <person name="Lv J."/>
            <person name="Arendt D."/>
            <person name="Savage R."/>
            <person name="Osoegawa K."/>
            <person name="de Jong P."/>
            <person name="Grimwood J."/>
            <person name="Chapman J.A."/>
            <person name="Shapiro H."/>
            <person name="Aerts A."/>
            <person name="Otillar R.P."/>
            <person name="Terry A.Y."/>
            <person name="Boore J.L."/>
            <person name="Grigoriev I.V."/>
            <person name="Lindberg D.R."/>
            <person name="Seaver E.C."/>
            <person name="Weisblat D.A."/>
            <person name="Putnam N.H."/>
            <person name="Rokhsar D.S."/>
        </authorList>
    </citation>
    <scope>NUCLEOTIDE SEQUENCE</scope>
    <source>
        <strain evidence="4 6">I ESC-2004</strain>
    </source>
</reference>
<dbReference type="AlphaFoldDB" id="R7UD79"/>
<dbReference type="OrthoDB" id="204058at2759"/>
<dbReference type="Proteomes" id="UP000014760">
    <property type="component" value="Unassembled WGS sequence"/>
</dbReference>
<organism evidence="4">
    <name type="scientific">Capitella teleta</name>
    <name type="common">Polychaete worm</name>
    <dbReference type="NCBI Taxonomy" id="283909"/>
    <lineage>
        <taxon>Eukaryota</taxon>
        <taxon>Metazoa</taxon>
        <taxon>Spiralia</taxon>
        <taxon>Lophotrochozoa</taxon>
        <taxon>Annelida</taxon>
        <taxon>Polychaeta</taxon>
        <taxon>Sedentaria</taxon>
        <taxon>Scolecida</taxon>
        <taxon>Capitellidae</taxon>
        <taxon>Capitella</taxon>
    </lineage>
</organism>
<dbReference type="SUPFAM" id="SSF53167">
    <property type="entry name" value="Purine and uridine phosphorylases"/>
    <property type="match status" value="1"/>
</dbReference>
<dbReference type="InterPro" id="IPR000845">
    <property type="entry name" value="Nucleoside_phosphorylase_d"/>
</dbReference>
<evidence type="ECO:0000256" key="1">
    <source>
        <dbReference type="ARBA" id="ARBA00010456"/>
    </source>
</evidence>
<evidence type="ECO:0000259" key="3">
    <source>
        <dbReference type="Pfam" id="PF01048"/>
    </source>
</evidence>
<dbReference type="FunCoup" id="R7UD79">
    <property type="interactions" value="194"/>
</dbReference>
<dbReference type="InterPro" id="IPR035994">
    <property type="entry name" value="Nucleoside_phosphorylase_sf"/>
</dbReference>
<dbReference type="OMA" id="PILLNHM"/>
<dbReference type="HOGENOM" id="CLU_054104_0_0_1"/>
<feature type="binding site" evidence="2">
    <location>
        <position position="220"/>
    </location>
    <ligand>
        <name>substrate</name>
    </ligand>
</feature>
<dbReference type="STRING" id="283909.R7UD79"/>
<feature type="binding site" evidence="2">
    <location>
        <position position="95"/>
    </location>
    <ligand>
        <name>phosphate</name>
        <dbReference type="ChEBI" id="CHEBI:43474"/>
    </ligand>
</feature>
<feature type="domain" description="Nucleoside phosphorylase" evidence="3">
    <location>
        <begin position="54"/>
        <end position="305"/>
    </location>
</feature>
<dbReference type="NCBIfam" id="TIGR01719">
    <property type="entry name" value="euk_UDPppase"/>
    <property type="match status" value="1"/>
</dbReference>
<dbReference type="InterPro" id="IPR010059">
    <property type="entry name" value="Uridine_phosphorylase_euk"/>
</dbReference>
<reference evidence="6" key="1">
    <citation type="submission" date="2012-12" db="EMBL/GenBank/DDBJ databases">
        <authorList>
            <person name="Hellsten U."/>
            <person name="Grimwood J."/>
            <person name="Chapman J.A."/>
            <person name="Shapiro H."/>
            <person name="Aerts A."/>
            <person name="Otillar R.P."/>
            <person name="Terry A.Y."/>
            <person name="Boore J.L."/>
            <person name="Simakov O."/>
            <person name="Marletaz F."/>
            <person name="Cho S.-J."/>
            <person name="Edsinger-Gonzales E."/>
            <person name="Havlak P."/>
            <person name="Kuo D.-H."/>
            <person name="Larsson T."/>
            <person name="Lv J."/>
            <person name="Arendt D."/>
            <person name="Savage R."/>
            <person name="Osoegawa K."/>
            <person name="de Jong P."/>
            <person name="Lindberg D.R."/>
            <person name="Seaver E.C."/>
            <person name="Weisblat D.A."/>
            <person name="Putnam N.H."/>
            <person name="Grigoriev I.V."/>
            <person name="Rokhsar D.S."/>
        </authorList>
    </citation>
    <scope>NUCLEOTIDE SEQUENCE</scope>
    <source>
        <strain evidence="6">I ESC-2004</strain>
    </source>
</reference>
<keyword evidence="6" id="KW-1185">Reference proteome</keyword>
<evidence type="ECO:0000256" key="2">
    <source>
        <dbReference type="PIRSR" id="PIRSR610059-50"/>
    </source>
</evidence>
<reference evidence="5" key="3">
    <citation type="submission" date="2015-06" db="UniProtKB">
        <authorList>
            <consortium name="EnsemblMetazoa"/>
        </authorList>
    </citation>
    <scope>IDENTIFICATION</scope>
</reference>
<dbReference type="EMBL" id="KB304715">
    <property type="protein sequence ID" value="ELU01758.1"/>
    <property type="molecule type" value="Genomic_DNA"/>
</dbReference>
<dbReference type="PANTHER" id="PTHR43691">
    <property type="entry name" value="URIDINE PHOSPHORYLASE"/>
    <property type="match status" value="1"/>
</dbReference>
<dbReference type="GO" id="GO:0005829">
    <property type="term" value="C:cytosol"/>
    <property type="evidence" value="ECO:0007669"/>
    <property type="project" value="TreeGrafter"/>
</dbReference>
<evidence type="ECO:0000313" key="5">
    <source>
        <dbReference type="EnsemblMetazoa" id="CapteP171957"/>
    </source>
</evidence>
<evidence type="ECO:0000313" key="4">
    <source>
        <dbReference type="EMBL" id="ELU01758.1"/>
    </source>
</evidence>
<gene>
    <name evidence="4" type="ORF">CAPTEDRAFT_171957</name>
</gene>
<accession>R7UD79</accession>
<feature type="binding site" evidence="2">
    <location>
        <begin position="139"/>
        <end position="142"/>
    </location>
    <ligand>
        <name>phosphate</name>
        <dbReference type="ChEBI" id="CHEBI:43474"/>
    </ligand>
</feature>
<dbReference type="GO" id="GO:0006218">
    <property type="term" value="P:uridine catabolic process"/>
    <property type="evidence" value="ECO:0007669"/>
    <property type="project" value="TreeGrafter"/>
</dbReference>
<protein>
    <recommendedName>
        <fullName evidence="3">Nucleoside phosphorylase domain-containing protein</fullName>
    </recommendedName>
</protein>
<dbReference type="Pfam" id="PF01048">
    <property type="entry name" value="PNP_UDP_1"/>
    <property type="match status" value="1"/>
</dbReference>
<dbReference type="GO" id="GO:0004850">
    <property type="term" value="F:uridine phosphorylase activity"/>
    <property type="evidence" value="ECO:0007669"/>
    <property type="project" value="InterPro"/>
</dbReference>
<dbReference type="CDD" id="cd17763">
    <property type="entry name" value="UP_hUPP-like"/>
    <property type="match status" value="1"/>
</dbReference>